<dbReference type="Pfam" id="PF07554">
    <property type="entry name" value="FIVAR"/>
    <property type="match status" value="2"/>
</dbReference>
<evidence type="ECO:0000313" key="14">
    <source>
        <dbReference type="EMBL" id="HJC39491.1"/>
    </source>
</evidence>
<evidence type="ECO:0000256" key="8">
    <source>
        <dbReference type="ARBA" id="ARBA00023295"/>
    </source>
</evidence>
<dbReference type="PANTHER" id="PTHR10628:SF30">
    <property type="entry name" value="EXO-ALPHA-SIALIDASE"/>
    <property type="match status" value="1"/>
</dbReference>
<dbReference type="EC" id="3.2.1.18" evidence="3"/>
<name>A0A9D2NXR8_9FIRM</name>
<feature type="non-terminal residue" evidence="14">
    <location>
        <position position="1376"/>
    </location>
</feature>
<dbReference type="InterPro" id="IPR023364">
    <property type="entry name" value="Trans_sialidase_dom3"/>
</dbReference>
<dbReference type="PROSITE" id="PS50022">
    <property type="entry name" value="FA58C_3"/>
    <property type="match status" value="1"/>
</dbReference>
<dbReference type="Gene3D" id="1.20.1270.90">
    <property type="entry name" value="AF1782-like"/>
    <property type="match status" value="1"/>
</dbReference>
<dbReference type="Pfam" id="PF13385">
    <property type="entry name" value="Laminin_G_3"/>
    <property type="match status" value="1"/>
</dbReference>
<protein>
    <recommendedName>
        <fullName evidence="3">exo-alpha-sialidase</fullName>
        <ecNumber evidence="3">3.2.1.18</ecNumber>
    </recommendedName>
</protein>
<accession>A0A9D2NXR8</accession>
<dbReference type="InterPro" id="IPR026856">
    <property type="entry name" value="Sialidase_fam"/>
</dbReference>
<dbReference type="Pfam" id="PF00754">
    <property type="entry name" value="F5_F8_type_C"/>
    <property type="match status" value="1"/>
</dbReference>
<feature type="region of interest" description="Disordered" evidence="10">
    <location>
        <begin position="1023"/>
        <end position="1042"/>
    </location>
</feature>
<dbReference type="GO" id="GO:0005737">
    <property type="term" value="C:cytoplasm"/>
    <property type="evidence" value="ECO:0007669"/>
    <property type="project" value="TreeGrafter"/>
</dbReference>
<dbReference type="Pfam" id="PF13088">
    <property type="entry name" value="BNR_2"/>
    <property type="match status" value="1"/>
</dbReference>
<evidence type="ECO:0000256" key="3">
    <source>
        <dbReference type="ARBA" id="ARBA00012733"/>
    </source>
</evidence>
<dbReference type="SUPFAM" id="SSF49785">
    <property type="entry name" value="Galactose-binding domain-like"/>
    <property type="match status" value="1"/>
</dbReference>
<organism evidence="14 15">
    <name type="scientific">Candidatus Mediterraneibacter faecigallinarum</name>
    <dbReference type="NCBI Taxonomy" id="2838669"/>
    <lineage>
        <taxon>Bacteria</taxon>
        <taxon>Bacillati</taxon>
        <taxon>Bacillota</taxon>
        <taxon>Clostridia</taxon>
        <taxon>Lachnospirales</taxon>
        <taxon>Lachnospiraceae</taxon>
        <taxon>Mediterraneibacter</taxon>
    </lineage>
</organism>
<dbReference type="Gene3D" id="1.20.1270.70">
    <property type="entry name" value="Designed single chain three-helix bundle"/>
    <property type="match status" value="1"/>
</dbReference>
<dbReference type="SUPFAM" id="SSF50939">
    <property type="entry name" value="Sialidases"/>
    <property type="match status" value="1"/>
</dbReference>
<dbReference type="GO" id="GO:0009313">
    <property type="term" value="P:oligosaccharide catabolic process"/>
    <property type="evidence" value="ECO:0007669"/>
    <property type="project" value="TreeGrafter"/>
</dbReference>
<dbReference type="CDD" id="cd15482">
    <property type="entry name" value="Sialidase_non-viral"/>
    <property type="match status" value="1"/>
</dbReference>
<dbReference type="InterPro" id="IPR036278">
    <property type="entry name" value="Sialidase_sf"/>
</dbReference>
<dbReference type="SMART" id="SM00282">
    <property type="entry name" value="LamG"/>
    <property type="match status" value="2"/>
</dbReference>
<dbReference type="Gene3D" id="2.60.120.200">
    <property type="match status" value="2"/>
</dbReference>
<dbReference type="InterPro" id="IPR013320">
    <property type="entry name" value="ConA-like_dom_sf"/>
</dbReference>
<keyword evidence="8 14" id="KW-0326">Glycosidase</keyword>
<dbReference type="InterPro" id="IPR000421">
    <property type="entry name" value="FA58C"/>
</dbReference>
<dbReference type="InterPro" id="IPR011040">
    <property type="entry name" value="Sialidase"/>
</dbReference>
<evidence type="ECO:0000259" key="13">
    <source>
        <dbReference type="PROSITE" id="PS50025"/>
    </source>
</evidence>
<dbReference type="GO" id="GO:0006689">
    <property type="term" value="P:ganglioside catabolic process"/>
    <property type="evidence" value="ECO:0007669"/>
    <property type="project" value="TreeGrafter"/>
</dbReference>
<feature type="domain" description="F5/8 type C" evidence="12">
    <location>
        <begin position="1001"/>
        <end position="1157"/>
    </location>
</feature>
<evidence type="ECO:0000259" key="12">
    <source>
        <dbReference type="PROSITE" id="PS50022"/>
    </source>
</evidence>
<comment type="caution">
    <text evidence="14">The sequence shown here is derived from an EMBL/GenBank/DDBJ whole genome shotgun (WGS) entry which is preliminary data.</text>
</comment>
<keyword evidence="6" id="KW-0677">Repeat</keyword>
<comment type="catalytic activity">
    <reaction evidence="1">
        <text>Hydrolysis of alpha-(2-&gt;3)-, alpha-(2-&gt;6)-, alpha-(2-&gt;8)- glycosidic linkages of terminal sialic acid residues in oligosaccharides, glycoproteins, glycolipids, colominic acid and synthetic substrates.</text>
        <dbReference type="EC" id="3.2.1.18"/>
    </reaction>
</comment>
<reference evidence="14" key="2">
    <citation type="submission" date="2021-04" db="EMBL/GenBank/DDBJ databases">
        <authorList>
            <person name="Gilroy R."/>
        </authorList>
    </citation>
    <scope>NUCLEOTIDE SEQUENCE</scope>
    <source>
        <strain evidence="14">ChiGjej1B1-1692</strain>
    </source>
</reference>
<dbReference type="Gene3D" id="2.40.220.10">
    <property type="entry name" value="Intramolecular Trans-sialidase, Domain 3"/>
    <property type="match status" value="1"/>
</dbReference>
<dbReference type="SUPFAM" id="SSF49899">
    <property type="entry name" value="Concanavalin A-like lectins/glucanases"/>
    <property type="match status" value="2"/>
</dbReference>
<dbReference type="Gene3D" id="2.60.120.260">
    <property type="entry name" value="Galactose-binding domain-like"/>
    <property type="match status" value="1"/>
</dbReference>
<evidence type="ECO:0000256" key="4">
    <source>
        <dbReference type="ARBA" id="ARBA00022536"/>
    </source>
</evidence>
<dbReference type="InterPro" id="IPR004124">
    <property type="entry name" value="Glyco_hydro_33_N"/>
</dbReference>
<dbReference type="EMBL" id="DWWK01000172">
    <property type="protein sequence ID" value="HJC39491.1"/>
    <property type="molecule type" value="Genomic_DNA"/>
</dbReference>
<evidence type="ECO:0000256" key="9">
    <source>
        <dbReference type="SAM" id="Coils"/>
    </source>
</evidence>
<comment type="similarity">
    <text evidence="2">Belongs to the glycosyl hydrolase 33 family.</text>
</comment>
<dbReference type="GO" id="GO:0004308">
    <property type="term" value="F:exo-alpha-sialidase activity"/>
    <property type="evidence" value="ECO:0007669"/>
    <property type="project" value="UniProtKB-EC"/>
</dbReference>
<reference evidence="14" key="1">
    <citation type="journal article" date="2021" name="PeerJ">
        <title>Extensive microbial diversity within the chicken gut microbiome revealed by metagenomics and culture.</title>
        <authorList>
            <person name="Gilroy R."/>
            <person name="Ravi A."/>
            <person name="Getino M."/>
            <person name="Pursley I."/>
            <person name="Horton D.L."/>
            <person name="Alikhan N.F."/>
            <person name="Baker D."/>
            <person name="Gharbi K."/>
            <person name="Hall N."/>
            <person name="Watson M."/>
            <person name="Adriaenssens E.M."/>
            <person name="Foster-Nyarko E."/>
            <person name="Jarju S."/>
            <person name="Secka A."/>
            <person name="Antonio M."/>
            <person name="Oren A."/>
            <person name="Chaudhuri R.R."/>
            <person name="La Ragione R."/>
            <person name="Hildebrand F."/>
            <person name="Pallen M.J."/>
        </authorList>
    </citation>
    <scope>NUCLEOTIDE SEQUENCE</scope>
    <source>
        <strain evidence="14">ChiGjej1B1-1692</strain>
    </source>
</reference>
<evidence type="ECO:0000256" key="5">
    <source>
        <dbReference type="ARBA" id="ARBA00022729"/>
    </source>
</evidence>
<dbReference type="Pfam" id="PF02973">
    <property type="entry name" value="Sialidase"/>
    <property type="match status" value="1"/>
</dbReference>
<dbReference type="InterPro" id="IPR008979">
    <property type="entry name" value="Galactose-bd-like_sf"/>
</dbReference>
<dbReference type="Proteomes" id="UP000823894">
    <property type="component" value="Unassembled WGS sequence"/>
</dbReference>
<evidence type="ECO:0000256" key="6">
    <source>
        <dbReference type="ARBA" id="ARBA00022737"/>
    </source>
</evidence>
<feature type="compositionally biased region" description="Low complexity" evidence="10">
    <location>
        <begin position="1023"/>
        <end position="1034"/>
    </location>
</feature>
<evidence type="ECO:0000256" key="11">
    <source>
        <dbReference type="SAM" id="SignalP"/>
    </source>
</evidence>
<evidence type="ECO:0000256" key="2">
    <source>
        <dbReference type="ARBA" id="ARBA00009348"/>
    </source>
</evidence>
<dbReference type="Gene3D" id="2.120.10.10">
    <property type="match status" value="1"/>
</dbReference>
<feature type="signal peptide" evidence="11">
    <location>
        <begin position="1"/>
        <end position="25"/>
    </location>
</feature>
<keyword evidence="7 14" id="KW-0378">Hydrolase</keyword>
<keyword evidence="5 11" id="KW-0732">Signal</keyword>
<dbReference type="PROSITE" id="PS50025">
    <property type="entry name" value="LAM_G_DOMAIN"/>
    <property type="match status" value="1"/>
</dbReference>
<evidence type="ECO:0000256" key="1">
    <source>
        <dbReference type="ARBA" id="ARBA00000427"/>
    </source>
</evidence>
<gene>
    <name evidence="14" type="ORF">H9757_10605</name>
</gene>
<dbReference type="PANTHER" id="PTHR10628">
    <property type="entry name" value="SIALIDASE"/>
    <property type="match status" value="1"/>
</dbReference>
<sequence>MKKKKLLALLLAAAMVCQSGLVAFAEEPGISGAAEVTAQADETAEEAESRTYLEEERTYNGSAASRYAIPDEDVEFIKDLGSATITVNFKTVESALMALAAVNSTVHTNSYITLYVNNGNTLGVEIRDASTNMTKGYTANVGTLNDNEWHTATFVIDEGVGYKLYFDQEMVKEVSEPETYFTKNLSWEPSSVTFGGANRLSGNSYLYTGSIKNAKLYNGVASEEQIIRDHGGVVLEDPVITYGRNVFDGTNDGIVAKDEDAAAIAGLTQGTFSFAYKLDDLSNKLNGLFSLSEKGAENGYGAFYVNPSNGRIGFEVRDGSGHQYVTVPNGAANNTNWHTVTVSFSGTQAAFYFDGEAVGTVDAAGVLTGSSWTADSVSIGGIQRTKTDKWPFSGTINSVSIYDYVLNADEVRQLNRDTKPEDIPEYEEGVIKTEEYGIFDMGDYGSFNYRIPSIVTTADGVVIAGADQRHDHWSDWGNIDTVVRMSTDQGQTWSDLTTVIDLKSQPYDSGTQSAFLIDPVMIATESGRVWMMVDMFPESTGFGSISQAGNGFAEAEDGNMYLELTDADGAKYTLRGTEVYDADGNKTDYTVDEGSAENAYHNKGDLYDNGEYVGNIYLSGQNTGNDSAPLQVLKTCYLWLTYSDDNGETWSNPVNISGMVKEDWMKFCGTGPGFGIEIQNGEHAGRLVFPIYYTNNGGFQSSACIYSDDGGVTWQRGMSPNDARGEGMGDSQNPNFSQQLTESQIIELNSGNLLQFMRNTGGSGLVAVSRSTDGGATWSAPVNTQATEVYCQLSVLHYGTTEDGKDRVILSNPGGSGRNNGTLRIGVVTETDDSFSIEWTESKMFSPGNYAYSCLTDMGDDMIGLLYEKSNTIKFTSFNLDFITSEVNLVSPTITSVTYTVEKETDHLFTLPGDKYVFTVNTDQNVIAEGAPTFRFMLDGEARYADYVSGGNNDKSVVFEYVVQEGDEGQIAYRGPKIISDENGSVRNEAGLSVSAIDTQVDFGYIGVDPSYDGYDLPLDNASATAGSSQSGQGPEKALDGDTSTLWHSQWSAGHNRADHWFVIDYGKEYMMDGLRYLPRQTGGTNGIITEYKIEVSTDGVTYTEAATGEWDSSTSWKTADFEPVKARYMKLTVLDALSVESANDYASATEIRVTGTEAPTEPADKTELQVAYDLAAAMDLSIYTDESRQVMEEAIAAAAEVLANENALQAEIDEALNNLNAAKDQLELKAVDKSELEKMIALADEYAGKIGSYTPDSAEAFQAAYDAAKTVFENAEASQEEVDNIVEVLQKAIDGLELAKEISTAVLEYALALAETADTEGVLDSVAEIFNNAKASAQNILERVQAGDASVTQDMVDESWQNLIKAMQYLSFKQG</sequence>
<dbReference type="GO" id="GO:0016020">
    <property type="term" value="C:membrane"/>
    <property type="evidence" value="ECO:0007669"/>
    <property type="project" value="TreeGrafter"/>
</dbReference>
<feature type="domain" description="Laminin G" evidence="13">
    <location>
        <begin position="244"/>
        <end position="430"/>
    </location>
</feature>
<feature type="chain" id="PRO_5039504063" description="exo-alpha-sialidase" evidence="11">
    <location>
        <begin position="26"/>
        <end position="1376"/>
    </location>
</feature>
<feature type="coiled-coil region" evidence="9">
    <location>
        <begin position="1192"/>
        <end position="1240"/>
    </location>
</feature>
<dbReference type="InterPro" id="IPR001791">
    <property type="entry name" value="Laminin_G"/>
</dbReference>
<keyword evidence="9" id="KW-0175">Coiled coil</keyword>
<proteinExistence type="inferred from homology"/>
<evidence type="ECO:0000313" key="15">
    <source>
        <dbReference type="Proteomes" id="UP000823894"/>
    </source>
</evidence>
<evidence type="ECO:0000256" key="7">
    <source>
        <dbReference type="ARBA" id="ARBA00022801"/>
    </source>
</evidence>
<keyword evidence="4" id="KW-0245">EGF-like domain</keyword>
<evidence type="ECO:0000256" key="10">
    <source>
        <dbReference type="SAM" id="MobiDB-lite"/>
    </source>
</evidence>